<evidence type="ECO:0000313" key="3">
    <source>
        <dbReference type="Proteomes" id="UP000719500"/>
    </source>
</evidence>
<evidence type="ECO:0000256" key="1">
    <source>
        <dbReference type="SAM" id="MobiDB-lite"/>
    </source>
</evidence>
<reference evidence="2 3" key="1">
    <citation type="journal article" date="2021" name="Sci. Rep.">
        <title>The distribution of antibiotic resistance genes in chicken gut microbiota commensals.</title>
        <authorList>
            <person name="Juricova H."/>
            <person name="Matiasovicova J."/>
            <person name="Kubasova T."/>
            <person name="Cejkova D."/>
            <person name="Rychlik I."/>
        </authorList>
    </citation>
    <scope>NUCLEOTIDE SEQUENCE [LARGE SCALE GENOMIC DNA]</scope>
    <source>
        <strain evidence="2 3">An411</strain>
    </source>
</reference>
<feature type="region of interest" description="Disordered" evidence="1">
    <location>
        <begin position="110"/>
        <end position="132"/>
    </location>
</feature>
<dbReference type="RefSeq" id="WP_204802387.1">
    <property type="nucleotide sequence ID" value="NZ_JACSNX010000002.1"/>
</dbReference>
<name>A0ABS2FU80_9FIRM</name>
<dbReference type="EMBL" id="JACSNX010000002">
    <property type="protein sequence ID" value="MBM6850422.1"/>
    <property type="molecule type" value="Genomic_DNA"/>
</dbReference>
<comment type="caution">
    <text evidence="2">The sequence shown here is derived from an EMBL/GenBank/DDBJ whole genome shotgun (WGS) entry which is preliminary data.</text>
</comment>
<accession>A0ABS2FU80</accession>
<proteinExistence type="predicted"/>
<organism evidence="2 3">
    <name type="scientific">Oscillibacter valericigenes</name>
    <dbReference type="NCBI Taxonomy" id="351091"/>
    <lineage>
        <taxon>Bacteria</taxon>
        <taxon>Bacillati</taxon>
        <taxon>Bacillota</taxon>
        <taxon>Clostridia</taxon>
        <taxon>Eubacteriales</taxon>
        <taxon>Oscillospiraceae</taxon>
        <taxon>Oscillibacter</taxon>
    </lineage>
</organism>
<sequence length="132" mass="13693">MPLMNTPFQLGTYVAAVRAMEAGPRRDIAWAEYCYFTGQPDKAARAAGAFVAATSAVLLHRCAQHQGYDVSIGEDTNILSYADAFDVSRYAVSALQRACGAGIISGTGDGSTLTPPGRGHPRAGGDGADAVL</sequence>
<keyword evidence="3" id="KW-1185">Reference proteome</keyword>
<protein>
    <submittedName>
        <fullName evidence="2">Uncharacterized protein</fullName>
    </submittedName>
</protein>
<evidence type="ECO:0000313" key="2">
    <source>
        <dbReference type="EMBL" id="MBM6850422.1"/>
    </source>
</evidence>
<feature type="compositionally biased region" description="Gly residues" evidence="1">
    <location>
        <begin position="122"/>
        <end position="132"/>
    </location>
</feature>
<dbReference type="Proteomes" id="UP000719500">
    <property type="component" value="Unassembled WGS sequence"/>
</dbReference>
<gene>
    <name evidence="2" type="ORF">H9X91_03100</name>
</gene>